<comment type="similarity">
    <text evidence="1">Belongs to the histone deacetylase family.</text>
</comment>
<evidence type="ECO:0000313" key="4">
    <source>
        <dbReference type="Proteomes" id="UP000182932"/>
    </source>
</evidence>
<proteinExistence type="inferred from homology"/>
<dbReference type="PRINTS" id="PR01270">
    <property type="entry name" value="HDASUPER"/>
</dbReference>
<comment type="caution">
    <text evidence="3">The sequence shown here is derived from an EMBL/GenBank/DDBJ whole genome shotgun (WGS) entry which is preliminary data.</text>
</comment>
<reference evidence="3 4" key="1">
    <citation type="submission" date="2016-10" db="EMBL/GenBank/DDBJ databases">
        <authorList>
            <person name="Varghese N."/>
            <person name="Submissions S."/>
        </authorList>
    </citation>
    <scope>NUCLEOTIDE SEQUENCE [LARGE SCALE GENOMIC DNA]</scope>
    <source>
        <strain evidence="3 4">FF3</strain>
    </source>
</reference>
<dbReference type="Gene3D" id="3.40.800.20">
    <property type="entry name" value="Histone deacetylase domain"/>
    <property type="match status" value="1"/>
</dbReference>
<feature type="domain" description="Histone deacetylase" evidence="2">
    <location>
        <begin position="20"/>
        <end position="303"/>
    </location>
</feature>
<dbReference type="Proteomes" id="UP000182932">
    <property type="component" value="Unassembled WGS sequence"/>
</dbReference>
<dbReference type="EMBL" id="FNYY01000004">
    <property type="protein sequence ID" value="SEJ27589.1"/>
    <property type="molecule type" value="Genomic_DNA"/>
</dbReference>
<dbReference type="InterPro" id="IPR037138">
    <property type="entry name" value="His_deacetylse_dom_sf"/>
</dbReference>
<dbReference type="AlphaFoldDB" id="A0A975W979"/>
<organism evidence="3 4">
    <name type="scientific">Marinovum algicola</name>
    <dbReference type="NCBI Taxonomy" id="42444"/>
    <lineage>
        <taxon>Bacteria</taxon>
        <taxon>Pseudomonadati</taxon>
        <taxon>Pseudomonadota</taxon>
        <taxon>Alphaproteobacteria</taxon>
        <taxon>Rhodobacterales</taxon>
        <taxon>Roseobacteraceae</taxon>
        <taxon>Marinovum</taxon>
    </lineage>
</organism>
<dbReference type="CDD" id="cd11599">
    <property type="entry name" value="HDAC_classII_2"/>
    <property type="match status" value="1"/>
</dbReference>
<dbReference type="GO" id="GO:0004407">
    <property type="term" value="F:histone deacetylase activity"/>
    <property type="evidence" value="ECO:0007669"/>
    <property type="project" value="TreeGrafter"/>
</dbReference>
<dbReference type="GO" id="GO:0040029">
    <property type="term" value="P:epigenetic regulation of gene expression"/>
    <property type="evidence" value="ECO:0007669"/>
    <property type="project" value="TreeGrafter"/>
</dbReference>
<dbReference type="RefSeq" id="WP_074836063.1">
    <property type="nucleotide sequence ID" value="NZ_FNYY01000004.1"/>
</dbReference>
<evidence type="ECO:0000259" key="2">
    <source>
        <dbReference type="Pfam" id="PF00850"/>
    </source>
</evidence>
<sequence length="308" mass="33701">MTTLVLTHETGLRHETPQGHPEQVARLEHILHAFRQNDIAVETAPEGRREDVLLCHPERYIARLEAALPAEGLHQLDADTWISPGSLAVAWHGVGAVREAVDRVLAGDARNAFCAMRPPGHHAEQETPMGFCFFGNAAIGAKHALERHGLARVAVVDFDVHHGNGTQSLLWDEPRAQLISSQQMPLWPGSGDPSERGAHDNVCNIPLAPGSDGYEMRDAYTHDVLPRLRDFAPELILISAGFDAHRDDPLANLNWSTEDFVWLTQEICQVAQECCEGRVVSVLEGGYDLAALAEAVTVHVKTLQEAAA</sequence>
<keyword evidence="4" id="KW-1185">Reference proteome</keyword>
<dbReference type="PANTHER" id="PTHR10625:SF10">
    <property type="entry name" value="HISTONE DEACETYLASE HDAC1"/>
    <property type="match status" value="1"/>
</dbReference>
<dbReference type="SUPFAM" id="SSF52768">
    <property type="entry name" value="Arginase/deacetylase"/>
    <property type="match status" value="1"/>
</dbReference>
<dbReference type="Pfam" id="PF00850">
    <property type="entry name" value="Hist_deacetyl"/>
    <property type="match status" value="1"/>
</dbReference>
<evidence type="ECO:0000256" key="1">
    <source>
        <dbReference type="ARBA" id="ARBA00005947"/>
    </source>
</evidence>
<evidence type="ECO:0000313" key="3">
    <source>
        <dbReference type="EMBL" id="SEJ27589.1"/>
    </source>
</evidence>
<accession>A0A975W979</accession>
<name>A0A975W979_9RHOB</name>
<gene>
    <name evidence="3" type="ORF">SAMN04487940_104257</name>
</gene>
<dbReference type="PANTHER" id="PTHR10625">
    <property type="entry name" value="HISTONE DEACETYLASE HDAC1-RELATED"/>
    <property type="match status" value="1"/>
</dbReference>
<protein>
    <submittedName>
        <fullName evidence="3">Acetoin utilization deacetylase AcuC</fullName>
    </submittedName>
</protein>
<dbReference type="InterPro" id="IPR023696">
    <property type="entry name" value="Ureohydrolase_dom_sf"/>
</dbReference>
<dbReference type="GeneID" id="80817942"/>
<dbReference type="InterPro" id="IPR000286">
    <property type="entry name" value="HDACs"/>
</dbReference>
<dbReference type="InterPro" id="IPR023801">
    <property type="entry name" value="His_deacetylse_dom"/>
</dbReference>